<evidence type="ECO:0000313" key="6">
    <source>
        <dbReference type="Proteomes" id="UP000276437"/>
    </source>
</evidence>
<dbReference type="PANTHER" id="PTHR34614">
    <property type="match status" value="1"/>
</dbReference>
<dbReference type="KEGG" id="mana:MAMMFC1_01037"/>
<evidence type="ECO:0000313" key="4">
    <source>
        <dbReference type="EMBL" id="BBB90828.1"/>
    </source>
</evidence>
<gene>
    <name evidence="2" type="ORF">MAMMFC1_00526</name>
    <name evidence="3" type="ORF">MAMMFC1_01037</name>
    <name evidence="4" type="ORF">MAMMFC1_01490</name>
    <name evidence="5" type="ORF">MAMMFC1_01539</name>
</gene>
<dbReference type="KEGG" id="mana:MAMMFC1_00526"/>
<dbReference type="NCBIfam" id="NF033559">
    <property type="entry name" value="transpos_IS1634"/>
    <property type="match status" value="1"/>
</dbReference>
<dbReference type="InterPro" id="IPR012337">
    <property type="entry name" value="RNaseH-like_sf"/>
</dbReference>
<dbReference type="PANTHER" id="PTHR34614:SF2">
    <property type="entry name" value="TRANSPOSASE IS4-LIKE DOMAIN-CONTAINING PROTEIN"/>
    <property type="match status" value="1"/>
</dbReference>
<dbReference type="RefSeq" id="WP_158618614.1">
    <property type="nucleotide sequence ID" value="NZ_AP018449.1"/>
</dbReference>
<dbReference type="OrthoDB" id="2492750at2"/>
<reference evidence="4 6" key="1">
    <citation type="journal article" date="2018" name="Int. J. Syst. Evol. Microbiol.">
        <title>Methylomusa anaerophila gen. nov., sp. nov., an anaerobic methanol-utilizing bacterium isolated from a microbial fuel cell.</title>
        <authorList>
            <person name="Amano N."/>
            <person name="Yamamuro A."/>
            <person name="Miyahara M."/>
            <person name="Kouzuma A."/>
            <person name="Abe T."/>
            <person name="Watanabe K."/>
        </authorList>
    </citation>
    <scope>NUCLEOTIDE SEQUENCE [LARGE SCALE GENOMIC DNA]</scope>
    <source>
        <strain evidence="4 6">MMFC1</strain>
    </source>
</reference>
<dbReference type="InterPro" id="IPR047654">
    <property type="entry name" value="IS1634_transpos"/>
</dbReference>
<evidence type="ECO:0000259" key="1">
    <source>
        <dbReference type="Pfam" id="PF14104"/>
    </source>
</evidence>
<dbReference type="Pfam" id="PF14104">
    <property type="entry name" value="DUF4277"/>
    <property type="match status" value="1"/>
</dbReference>
<dbReference type="KEGG" id="mana:MAMMFC1_01539"/>
<dbReference type="InterPro" id="IPR025457">
    <property type="entry name" value="DUF4277"/>
</dbReference>
<evidence type="ECO:0000313" key="5">
    <source>
        <dbReference type="EMBL" id="BBB90872.1"/>
    </source>
</evidence>
<accession>A0A348AID0</accession>
<protein>
    <recommendedName>
        <fullName evidence="1">DUF4277 domain-containing protein</fullName>
    </recommendedName>
</protein>
<dbReference type="EMBL" id="AP018449">
    <property type="protein sequence ID" value="BBB89886.1"/>
    <property type="molecule type" value="Genomic_DNA"/>
</dbReference>
<dbReference type="EMBL" id="AP018449">
    <property type="protein sequence ID" value="BBB90389.1"/>
    <property type="molecule type" value="Genomic_DNA"/>
</dbReference>
<dbReference type="EMBL" id="AP018449">
    <property type="protein sequence ID" value="BBB90872.1"/>
    <property type="molecule type" value="Genomic_DNA"/>
</dbReference>
<dbReference type="KEGG" id="mana:MAMMFC1_01490"/>
<sequence>MGWKGTSSLEQRQQQTPFAPVVANQYLNQLGFVETINRSVEWDSKQCKVSPGLLAKSVVLSTFADTRTPLYRIWKTFYGTDIAMLFGEGLAAEDFSDDAIARTLDKISAFGTETLFSRISLAGLAAYDVPVDRLHCDTTSITLAGAYEECEEEDYQGLSVCHGYSKDHRPDLKQVVLGKVVNEHGIPLVSLPLDGNTSDTEFNRLALNILTETYGERLEKMVYIADSKLINLPTLKIFTERPTPVQFISRCPDAFYRKLAVRVKRLAFESDGNWVSQGAIGEGKQCAQYQTQGFREWVDGSVYRLIVVKTSAGRERVDKILAKDRNSLEKALALLADRPFACEADARKAAQLFDQEHKNSCYEWEWNLDSTTVEKRSRGNPGKTPKPPITETTWRVQGKIFREKTDKCDLLRYKDESFVLITNVAEEAMSDREVLRQYKEQHRVEVQFRTLKEPALAAQIFLKKPGRIDALLMLLSVALLIRGLMQFRVRQQLAGYSQTPRIGMNRAKLTQPTAEMLLILFKSYVLIREGPDYRCECQSNEDLKAFPIWMDLLGIQFE</sequence>
<dbReference type="SUPFAM" id="SSF53098">
    <property type="entry name" value="Ribonuclease H-like"/>
    <property type="match status" value="1"/>
</dbReference>
<dbReference type="Proteomes" id="UP000276437">
    <property type="component" value="Chromosome"/>
</dbReference>
<proteinExistence type="predicted"/>
<evidence type="ECO:0000313" key="2">
    <source>
        <dbReference type="EMBL" id="BBB89886.1"/>
    </source>
</evidence>
<dbReference type="EMBL" id="AP018449">
    <property type="protein sequence ID" value="BBB90828.1"/>
    <property type="molecule type" value="Genomic_DNA"/>
</dbReference>
<organism evidence="4 6">
    <name type="scientific">Methylomusa anaerophila</name>
    <dbReference type="NCBI Taxonomy" id="1930071"/>
    <lineage>
        <taxon>Bacteria</taxon>
        <taxon>Bacillati</taxon>
        <taxon>Bacillota</taxon>
        <taxon>Negativicutes</taxon>
        <taxon>Selenomonadales</taxon>
        <taxon>Sporomusaceae</taxon>
        <taxon>Methylomusa</taxon>
    </lineage>
</organism>
<evidence type="ECO:0000313" key="3">
    <source>
        <dbReference type="EMBL" id="BBB90389.1"/>
    </source>
</evidence>
<keyword evidence="6" id="KW-1185">Reference proteome</keyword>
<dbReference type="AlphaFoldDB" id="A0A348AID0"/>
<name>A0A348AID0_9FIRM</name>
<feature type="domain" description="DUF4277" evidence="1">
    <location>
        <begin position="26"/>
        <end position="120"/>
    </location>
</feature>